<proteinExistence type="predicted"/>
<protein>
    <submittedName>
        <fullName evidence="2">Uncharacterized protein</fullName>
    </submittedName>
</protein>
<sequence length="81" mass="9409">MEQTSPKEKHASAVTVVVDIILVAAFFAFMFWVMKAHVPSSDPKMITLWGALTALCLTGVFWLALWMFRMVWRFQYRRPAE</sequence>
<keyword evidence="1" id="KW-0812">Transmembrane</keyword>
<keyword evidence="1" id="KW-0472">Membrane</keyword>
<accession>A0A8F9XMX5</accession>
<feature type="transmembrane region" description="Helical" evidence="1">
    <location>
        <begin position="12"/>
        <end position="34"/>
    </location>
</feature>
<name>A0A8F9XMX5_9BACT</name>
<dbReference type="EMBL" id="CP080507">
    <property type="protein sequence ID" value="QYM80771.1"/>
    <property type="molecule type" value="Genomic_DNA"/>
</dbReference>
<dbReference type="KEGG" id="ole:K0B96_06415"/>
<evidence type="ECO:0000256" key="1">
    <source>
        <dbReference type="SAM" id="Phobius"/>
    </source>
</evidence>
<organism evidence="2 3">
    <name type="scientific">Horticoccus luteus</name>
    <dbReference type="NCBI Taxonomy" id="2862869"/>
    <lineage>
        <taxon>Bacteria</taxon>
        <taxon>Pseudomonadati</taxon>
        <taxon>Verrucomicrobiota</taxon>
        <taxon>Opitutia</taxon>
        <taxon>Opitutales</taxon>
        <taxon>Opitutaceae</taxon>
        <taxon>Horticoccus</taxon>
    </lineage>
</organism>
<dbReference type="AlphaFoldDB" id="A0A8F9XMX5"/>
<dbReference type="Proteomes" id="UP000825051">
    <property type="component" value="Chromosome"/>
</dbReference>
<evidence type="ECO:0000313" key="2">
    <source>
        <dbReference type="EMBL" id="QYM80771.1"/>
    </source>
</evidence>
<feature type="transmembrane region" description="Helical" evidence="1">
    <location>
        <begin position="46"/>
        <end position="68"/>
    </location>
</feature>
<keyword evidence="1" id="KW-1133">Transmembrane helix</keyword>
<evidence type="ECO:0000313" key="3">
    <source>
        <dbReference type="Proteomes" id="UP000825051"/>
    </source>
</evidence>
<reference evidence="2" key="1">
    <citation type="submission" date="2021-08" db="EMBL/GenBank/DDBJ databases">
        <title>Genome of a novel bacterium of the phylum Verrucomicrobia, Oleiharenicola sp. KSB-15.</title>
        <authorList>
            <person name="Chung J.-H."/>
            <person name="Ahn J.-H."/>
            <person name="Yoon Y."/>
            <person name="Kim D.-Y."/>
            <person name="An S.-H."/>
            <person name="Park I."/>
            <person name="Yeon J."/>
        </authorList>
    </citation>
    <scope>NUCLEOTIDE SEQUENCE</scope>
    <source>
        <strain evidence="2">KSB-15</strain>
    </source>
</reference>
<gene>
    <name evidence="2" type="ORF">K0B96_06415</name>
</gene>
<keyword evidence="3" id="KW-1185">Reference proteome</keyword>